<sequence>VYKFWDEAFDNMENKSKIYVHVRSTNIGIFVNRYEYSEKEIKYVYHNSSEYTVENIIEALDKNIPVYFVGNSEALRLVFKTEQIGKTYYWDRYNETLKLFKVIEPIVNIEISYSSDK</sequence>
<name>X1PEP4_9ZZZZ</name>
<reference evidence="1" key="1">
    <citation type="journal article" date="2014" name="Front. Microbiol.">
        <title>High frequency of phylogenetically diverse reductive dehalogenase-homologous genes in deep subseafloor sedimentary metagenomes.</title>
        <authorList>
            <person name="Kawai M."/>
            <person name="Futagami T."/>
            <person name="Toyoda A."/>
            <person name="Takaki Y."/>
            <person name="Nishi S."/>
            <person name="Hori S."/>
            <person name="Arai W."/>
            <person name="Tsubouchi T."/>
            <person name="Morono Y."/>
            <person name="Uchiyama I."/>
            <person name="Ito T."/>
            <person name="Fujiyama A."/>
            <person name="Inagaki F."/>
            <person name="Takami H."/>
        </authorList>
    </citation>
    <scope>NUCLEOTIDE SEQUENCE</scope>
    <source>
        <strain evidence="1">Expedition CK06-06</strain>
    </source>
</reference>
<comment type="caution">
    <text evidence="1">The sequence shown here is derived from an EMBL/GenBank/DDBJ whole genome shotgun (WGS) entry which is preliminary data.</text>
</comment>
<gene>
    <name evidence="1" type="ORF">S06H3_64551</name>
</gene>
<evidence type="ECO:0000313" key="1">
    <source>
        <dbReference type="EMBL" id="GAI54313.1"/>
    </source>
</evidence>
<organism evidence="1">
    <name type="scientific">marine sediment metagenome</name>
    <dbReference type="NCBI Taxonomy" id="412755"/>
    <lineage>
        <taxon>unclassified sequences</taxon>
        <taxon>metagenomes</taxon>
        <taxon>ecological metagenomes</taxon>
    </lineage>
</organism>
<feature type="non-terminal residue" evidence="1">
    <location>
        <position position="1"/>
    </location>
</feature>
<dbReference type="AlphaFoldDB" id="X1PEP4"/>
<dbReference type="EMBL" id="BARV01043154">
    <property type="protein sequence ID" value="GAI54313.1"/>
    <property type="molecule type" value="Genomic_DNA"/>
</dbReference>
<accession>X1PEP4</accession>
<protein>
    <submittedName>
        <fullName evidence="1">Uncharacterized protein</fullName>
    </submittedName>
</protein>
<proteinExistence type="predicted"/>
<feature type="non-terminal residue" evidence="1">
    <location>
        <position position="117"/>
    </location>
</feature>